<dbReference type="InterPro" id="IPR003016">
    <property type="entry name" value="2-oxoA_DH_lipoyl-BS"/>
</dbReference>
<dbReference type="GO" id="GO:0019464">
    <property type="term" value="P:glycine decarboxylation via glycine cleavage system"/>
    <property type="evidence" value="ECO:0007669"/>
    <property type="project" value="InterPro"/>
</dbReference>
<dbReference type="GO" id="GO:0005960">
    <property type="term" value="C:glycine cleavage complex"/>
    <property type="evidence" value="ECO:0007669"/>
    <property type="project" value="InterPro"/>
</dbReference>
<reference evidence="4" key="1">
    <citation type="submission" date="2018-05" db="EMBL/GenBank/DDBJ databases">
        <authorList>
            <person name="Lanie J.A."/>
            <person name="Ng W.-L."/>
            <person name="Kazmierczak K.M."/>
            <person name="Andrzejewski T.M."/>
            <person name="Davidsen T.M."/>
            <person name="Wayne K.J."/>
            <person name="Tettelin H."/>
            <person name="Glass J.I."/>
            <person name="Rusch D."/>
            <person name="Podicherti R."/>
            <person name="Tsui H.-C.T."/>
            <person name="Winkler M.E."/>
        </authorList>
    </citation>
    <scope>NUCLEOTIDE SEQUENCE</scope>
</reference>
<evidence type="ECO:0000313" key="4">
    <source>
        <dbReference type="EMBL" id="SVC29947.1"/>
    </source>
</evidence>
<dbReference type="CDD" id="cd06848">
    <property type="entry name" value="GCS_H"/>
    <property type="match status" value="1"/>
</dbReference>
<evidence type="ECO:0000259" key="3">
    <source>
        <dbReference type="PROSITE" id="PS50968"/>
    </source>
</evidence>
<dbReference type="InterPro" id="IPR011053">
    <property type="entry name" value="Single_hybrid_motif"/>
</dbReference>
<dbReference type="NCBIfam" id="TIGR00527">
    <property type="entry name" value="gcvH"/>
    <property type="match status" value="1"/>
</dbReference>
<organism evidence="4">
    <name type="scientific">marine metagenome</name>
    <dbReference type="NCBI Taxonomy" id="408172"/>
    <lineage>
        <taxon>unclassified sequences</taxon>
        <taxon>metagenomes</taxon>
        <taxon>ecological metagenomes</taxon>
    </lineage>
</organism>
<proteinExistence type="inferred from homology"/>
<dbReference type="PROSITE" id="PS00189">
    <property type="entry name" value="LIPOYL"/>
    <property type="match status" value="1"/>
</dbReference>
<evidence type="ECO:0000256" key="1">
    <source>
        <dbReference type="ARBA" id="ARBA00009249"/>
    </source>
</evidence>
<dbReference type="InterPro" id="IPR033753">
    <property type="entry name" value="GCV_H/Fam206"/>
</dbReference>
<dbReference type="HAMAP" id="MF_00272">
    <property type="entry name" value="GcvH"/>
    <property type="match status" value="1"/>
</dbReference>
<dbReference type="GO" id="GO:0009249">
    <property type="term" value="P:protein lipoylation"/>
    <property type="evidence" value="ECO:0007669"/>
    <property type="project" value="TreeGrafter"/>
</dbReference>
<dbReference type="Gene3D" id="2.40.50.100">
    <property type="match status" value="1"/>
</dbReference>
<evidence type="ECO:0000256" key="2">
    <source>
        <dbReference type="ARBA" id="ARBA00022823"/>
    </source>
</evidence>
<dbReference type="GO" id="GO:0005829">
    <property type="term" value="C:cytosol"/>
    <property type="evidence" value="ECO:0007669"/>
    <property type="project" value="TreeGrafter"/>
</dbReference>
<feature type="non-terminal residue" evidence="4">
    <location>
        <position position="1"/>
    </location>
</feature>
<dbReference type="EMBL" id="UINC01083844">
    <property type="protein sequence ID" value="SVC29947.1"/>
    <property type="molecule type" value="Genomic_DNA"/>
</dbReference>
<dbReference type="PROSITE" id="PS50968">
    <property type="entry name" value="BIOTINYL_LIPOYL"/>
    <property type="match status" value="1"/>
</dbReference>
<dbReference type="SUPFAM" id="SSF51230">
    <property type="entry name" value="Single hybrid motif"/>
    <property type="match status" value="1"/>
</dbReference>
<dbReference type="Pfam" id="PF01597">
    <property type="entry name" value="GCV_H"/>
    <property type="match status" value="1"/>
</dbReference>
<dbReference type="InterPro" id="IPR002930">
    <property type="entry name" value="GCV_H"/>
</dbReference>
<dbReference type="InterPro" id="IPR000089">
    <property type="entry name" value="Biotin_lipoyl"/>
</dbReference>
<name>A0A382L4N7_9ZZZZ</name>
<dbReference type="PANTHER" id="PTHR11715:SF3">
    <property type="entry name" value="GLYCINE CLEAVAGE SYSTEM H PROTEIN-RELATED"/>
    <property type="match status" value="1"/>
</dbReference>
<accession>A0A382L4N7</accession>
<protein>
    <recommendedName>
        <fullName evidence="3">Lipoyl-binding domain-containing protein</fullName>
    </recommendedName>
</protein>
<dbReference type="AlphaFoldDB" id="A0A382L4N7"/>
<dbReference type="InterPro" id="IPR017453">
    <property type="entry name" value="GCV_H_sub"/>
</dbReference>
<feature type="domain" description="Lipoyl-binding" evidence="3">
    <location>
        <begin position="14"/>
        <end position="96"/>
    </location>
</feature>
<dbReference type="NCBIfam" id="NF002270">
    <property type="entry name" value="PRK01202.1"/>
    <property type="match status" value="1"/>
</dbReference>
<gene>
    <name evidence="4" type="ORF">METZ01_LOCUS282801</name>
</gene>
<comment type="similarity">
    <text evidence="1">Belongs to the GcvH family.</text>
</comment>
<sequence length="118" mass="12968">LDSHEWARLEIDGNVTVGISEYAQDLLGDIVFVELPEIGLAINQGEEVAVVESVKAASEVYSPVGGKILEVNNKLEDSPEIVNSSPYEEGWFIKIKPSDKTELQSLLSPEEYSTNCED</sequence>
<dbReference type="PANTHER" id="PTHR11715">
    <property type="entry name" value="GLYCINE CLEAVAGE SYSTEM H PROTEIN"/>
    <property type="match status" value="1"/>
</dbReference>
<keyword evidence="2" id="KW-0450">Lipoyl</keyword>